<feature type="compositionally biased region" description="Polar residues" evidence="6">
    <location>
        <begin position="501"/>
        <end position="523"/>
    </location>
</feature>
<keyword evidence="2" id="KW-0479">Metal-binding</keyword>
<evidence type="ECO:0000256" key="3">
    <source>
        <dbReference type="ARBA" id="ARBA00022771"/>
    </source>
</evidence>
<feature type="compositionally biased region" description="Polar residues" evidence="6">
    <location>
        <begin position="663"/>
        <end position="680"/>
    </location>
</feature>
<dbReference type="InterPro" id="IPR006568">
    <property type="entry name" value="PSP_pro-rich"/>
</dbReference>
<protein>
    <recommendedName>
        <fullName evidence="7">PSP proline-rich domain-containing protein</fullName>
    </recommendedName>
</protein>
<feature type="region of interest" description="Disordered" evidence="6">
    <location>
        <begin position="485"/>
        <end position="613"/>
    </location>
</feature>
<evidence type="ECO:0000256" key="1">
    <source>
        <dbReference type="ARBA" id="ARBA00004123"/>
    </source>
</evidence>
<keyword evidence="4" id="KW-0862">Zinc</keyword>
<keyword evidence="9" id="KW-1185">Reference proteome</keyword>
<dbReference type="GO" id="GO:0008270">
    <property type="term" value="F:zinc ion binding"/>
    <property type="evidence" value="ECO:0007669"/>
    <property type="project" value="UniProtKB-KW"/>
</dbReference>
<reference evidence="8 9" key="1">
    <citation type="submission" date="2024-09" db="EMBL/GenBank/DDBJ databases">
        <title>Chromosome-scale assembly of Riccia sorocarpa.</title>
        <authorList>
            <person name="Paukszto L."/>
        </authorList>
    </citation>
    <scope>NUCLEOTIDE SEQUENCE [LARGE SCALE GENOMIC DNA]</scope>
    <source>
        <strain evidence="8">LP-2024</strain>
        <tissue evidence="8">Aerial parts of the thallus</tissue>
    </source>
</reference>
<organism evidence="8 9">
    <name type="scientific">Riccia sorocarpa</name>
    <dbReference type="NCBI Taxonomy" id="122646"/>
    <lineage>
        <taxon>Eukaryota</taxon>
        <taxon>Viridiplantae</taxon>
        <taxon>Streptophyta</taxon>
        <taxon>Embryophyta</taxon>
        <taxon>Marchantiophyta</taxon>
        <taxon>Marchantiopsida</taxon>
        <taxon>Marchantiidae</taxon>
        <taxon>Marchantiales</taxon>
        <taxon>Ricciaceae</taxon>
        <taxon>Riccia</taxon>
    </lineage>
</organism>
<accession>A0ABD3HI01</accession>
<feature type="compositionally biased region" description="Basic and acidic residues" evidence="6">
    <location>
        <begin position="89"/>
        <end position="107"/>
    </location>
</feature>
<dbReference type="Proteomes" id="UP001633002">
    <property type="component" value="Unassembled WGS sequence"/>
</dbReference>
<dbReference type="GO" id="GO:0005634">
    <property type="term" value="C:nucleus"/>
    <property type="evidence" value="ECO:0007669"/>
    <property type="project" value="UniProtKB-SubCell"/>
</dbReference>
<dbReference type="PANTHER" id="PTHR13316:SF0">
    <property type="entry name" value="ZINC FINGER CCHC DOMAIN-CONTAINING PROTEIN 8"/>
    <property type="match status" value="1"/>
</dbReference>
<evidence type="ECO:0000259" key="7">
    <source>
        <dbReference type="SMART" id="SM00581"/>
    </source>
</evidence>
<feature type="compositionally biased region" description="Polar residues" evidence="6">
    <location>
        <begin position="177"/>
        <end position="192"/>
    </location>
</feature>
<feature type="compositionally biased region" description="Acidic residues" evidence="6">
    <location>
        <begin position="39"/>
        <end position="52"/>
    </location>
</feature>
<gene>
    <name evidence="8" type="ORF">R1sor_016259</name>
</gene>
<feature type="region of interest" description="Disordered" evidence="6">
    <location>
        <begin position="177"/>
        <end position="198"/>
    </location>
</feature>
<dbReference type="InterPro" id="IPR052115">
    <property type="entry name" value="NEXT_complex_subunit_ZCCHC8"/>
</dbReference>
<dbReference type="PANTHER" id="PTHR13316">
    <property type="entry name" value="ZINC FINGER, CCHC DOMAIN CONTAINING 8"/>
    <property type="match status" value="1"/>
</dbReference>
<feature type="compositionally biased region" description="Basic and acidic residues" evidence="6">
    <location>
        <begin position="29"/>
        <end position="38"/>
    </location>
</feature>
<keyword evidence="3" id="KW-0863">Zinc-finger</keyword>
<sequence>MGDDEIEAKKLLEKLKELEREEGEIEFLEQQRRNSQDREIEEGEINDEEGEIYGEGAGGLNDDYEAQEQKEIATPVEVAAGVRESNAGSREDIEPKAVLSHDRSNFEREEEEEEAAAAAVQEGDFQVQTFDCFIGDENGVSSDMEIEEDIPSPHLKGIHVSTNFRKVVNPPVLSATKSQSLDEQNVNNSGDSTLKRKRVPDLGYNPAVQVSYEGLTRESKKKLQEALHQWAQWHTRRYPTGLGAVTEPLESGTDVFSPALSLEDVGNGGVSVWMDRPTKHARNNEVEGLQVSGTKDRAAEVPLYDRAFASALTSDDLSDRSDRSIAIEKEGARCFNCGGYTHSLAGCPRPRDMNAISTARKMYMEKKGLRNGDRTPLRYYQASPGGQFDDIKPGELGSQVRQVLGIGEHDPPPWFHRMRDLGYPPGYLEEAEEESSEVEIFGGVGDEGGVLNGKEQNEEGEIVDKKGTGDEHSVPMKMTVQFPGINAPIPEKADKRLWTSPVDSSNTQAQRVMQKGSQQQSSLGEGAEIRPVQHSFSWAVSSSDPSPRDESKPVGNSHHLFQWRPGPAPVLGIMNSPLDGWKRRDGEASSGIRSSGRETVQPLPDLVSDVIRPPGVGDILSTLPTPHIYSRQYHPQPPSLSMPTPKNSNEAWLKAQAALGVLQSDQRSGTPTPQQQWSRR</sequence>
<feature type="compositionally biased region" description="Polar residues" evidence="6">
    <location>
        <begin position="641"/>
        <end position="650"/>
    </location>
</feature>
<feature type="region of interest" description="Disordered" evidence="6">
    <location>
        <begin position="627"/>
        <end position="680"/>
    </location>
</feature>
<feature type="region of interest" description="Disordered" evidence="6">
    <location>
        <begin position="81"/>
        <end position="109"/>
    </location>
</feature>
<evidence type="ECO:0000256" key="6">
    <source>
        <dbReference type="SAM" id="MobiDB-lite"/>
    </source>
</evidence>
<evidence type="ECO:0000313" key="9">
    <source>
        <dbReference type="Proteomes" id="UP001633002"/>
    </source>
</evidence>
<evidence type="ECO:0000256" key="5">
    <source>
        <dbReference type="ARBA" id="ARBA00023242"/>
    </source>
</evidence>
<keyword evidence="5" id="KW-0539">Nucleus</keyword>
<feature type="region of interest" description="Disordered" evidence="6">
    <location>
        <begin position="28"/>
        <end position="66"/>
    </location>
</feature>
<dbReference type="SMART" id="SM00581">
    <property type="entry name" value="PSP"/>
    <property type="match status" value="1"/>
</dbReference>
<comment type="caution">
    <text evidence="8">The sequence shown here is derived from an EMBL/GenBank/DDBJ whole genome shotgun (WGS) entry which is preliminary data.</text>
</comment>
<dbReference type="AlphaFoldDB" id="A0ABD3HI01"/>
<dbReference type="EMBL" id="JBJQOH010000004">
    <property type="protein sequence ID" value="KAL3689950.1"/>
    <property type="molecule type" value="Genomic_DNA"/>
</dbReference>
<evidence type="ECO:0000256" key="2">
    <source>
        <dbReference type="ARBA" id="ARBA00022723"/>
    </source>
</evidence>
<comment type="subcellular location">
    <subcellularLocation>
        <location evidence="1">Nucleus</location>
    </subcellularLocation>
</comment>
<feature type="domain" description="PSP proline-rich" evidence="7">
    <location>
        <begin position="388"/>
        <end position="440"/>
    </location>
</feature>
<evidence type="ECO:0000256" key="4">
    <source>
        <dbReference type="ARBA" id="ARBA00022833"/>
    </source>
</evidence>
<proteinExistence type="predicted"/>
<evidence type="ECO:0000313" key="8">
    <source>
        <dbReference type="EMBL" id="KAL3689950.1"/>
    </source>
</evidence>
<feature type="compositionally biased region" description="Polar residues" evidence="6">
    <location>
        <begin position="534"/>
        <end position="545"/>
    </location>
</feature>
<name>A0ABD3HI01_9MARC</name>
<dbReference type="Pfam" id="PF04046">
    <property type="entry name" value="PSP"/>
    <property type="match status" value="1"/>
</dbReference>